<evidence type="ECO:0000256" key="10">
    <source>
        <dbReference type="SAM" id="MobiDB-lite"/>
    </source>
</evidence>
<dbReference type="PANTHER" id="PTHR24404:SF114">
    <property type="entry name" value="KLUMPFUSS, ISOFORM B-RELATED"/>
    <property type="match status" value="1"/>
</dbReference>
<keyword evidence="3" id="KW-0479">Metal-binding</keyword>
<dbReference type="FunFam" id="3.30.160.60:FF:000597">
    <property type="entry name" value="zinc finger protein 236 isoform X3"/>
    <property type="match status" value="1"/>
</dbReference>
<comment type="similarity">
    <text evidence="2">Belongs to the krueppel C2H2-type zinc-finger protein family.</text>
</comment>
<dbReference type="FunFam" id="3.30.160.60:FF:000446">
    <property type="entry name" value="Zinc finger protein"/>
    <property type="match status" value="1"/>
</dbReference>
<keyword evidence="4" id="KW-0677">Repeat</keyword>
<keyword evidence="8" id="KW-0539">Nucleus</keyword>
<sequence>MMSLLNFYSTSKEEVCWMEKETLVKEEEEEEPITVKREVESEAVTVKEEKESGVKDVFRLNIVEVTVKDEEQKIDDAFGVKVECESPGKWKPDEETGGQSYTKETPDSQPDSRKRPSVEPDMDKSKARRTHHCSLCGKSFMLLFELKMHEKTQHTGEKPYIFSKGQNSLTSSGSLKKYERKQTAEKPYKCTHCQTNFYTLAHLKRHEAFCEPITPGLGETAFICSICGKGMKHYKSLKGHERTHTGEKPFQCSECGKCFGHASYLKEHVRTHSAEKPYKCSQCGKNYVSSATLKKHQRREHTVLYTVKEHKV</sequence>
<dbReference type="PROSITE" id="PS00028">
    <property type="entry name" value="ZINC_FINGER_C2H2_1"/>
    <property type="match status" value="4"/>
</dbReference>
<evidence type="ECO:0000256" key="5">
    <source>
        <dbReference type="ARBA" id="ARBA00022771"/>
    </source>
</evidence>
<evidence type="ECO:0000256" key="2">
    <source>
        <dbReference type="ARBA" id="ARBA00006991"/>
    </source>
</evidence>
<dbReference type="PROSITE" id="PS50157">
    <property type="entry name" value="ZINC_FINGER_C2H2_2"/>
    <property type="match status" value="4"/>
</dbReference>
<dbReference type="PANTHER" id="PTHR24404">
    <property type="entry name" value="ZINC FINGER PROTEIN"/>
    <property type="match status" value="1"/>
</dbReference>
<feature type="domain" description="C2H2-type" evidence="11">
    <location>
        <begin position="131"/>
        <end position="159"/>
    </location>
</feature>
<keyword evidence="13" id="KW-1185">Reference proteome</keyword>
<protein>
    <recommendedName>
        <fullName evidence="11">C2H2-type domain-containing protein</fullName>
    </recommendedName>
</protein>
<dbReference type="InterPro" id="IPR036236">
    <property type="entry name" value="Znf_C2H2_sf"/>
</dbReference>
<dbReference type="SUPFAM" id="SSF57667">
    <property type="entry name" value="beta-beta-alpha zinc fingers"/>
    <property type="match status" value="4"/>
</dbReference>
<evidence type="ECO:0000256" key="8">
    <source>
        <dbReference type="ARBA" id="ARBA00023242"/>
    </source>
</evidence>
<gene>
    <name evidence="12" type="ORF">UPYG_G00058700</name>
</gene>
<evidence type="ECO:0000256" key="4">
    <source>
        <dbReference type="ARBA" id="ARBA00022737"/>
    </source>
</evidence>
<dbReference type="Gene3D" id="3.30.160.60">
    <property type="entry name" value="Classic Zinc Finger"/>
    <property type="match status" value="5"/>
</dbReference>
<evidence type="ECO:0000256" key="1">
    <source>
        <dbReference type="ARBA" id="ARBA00004123"/>
    </source>
</evidence>
<dbReference type="GO" id="GO:0005634">
    <property type="term" value="C:nucleus"/>
    <property type="evidence" value="ECO:0007669"/>
    <property type="project" value="UniProtKB-SubCell"/>
</dbReference>
<name>A0ABD0XQS6_UMBPY</name>
<dbReference type="InterPro" id="IPR050589">
    <property type="entry name" value="Ikaros_C2H2-ZF"/>
</dbReference>
<dbReference type="FunFam" id="3.30.160.60:FF:000100">
    <property type="entry name" value="Zinc finger 45-like"/>
    <property type="match status" value="1"/>
</dbReference>
<keyword evidence="7" id="KW-0238">DNA-binding</keyword>
<keyword evidence="6" id="KW-0862">Zinc</keyword>
<proteinExistence type="inferred from homology"/>
<dbReference type="AlphaFoldDB" id="A0ABD0XQS6"/>
<feature type="compositionally biased region" description="Basic and acidic residues" evidence="10">
    <location>
        <begin position="104"/>
        <end position="125"/>
    </location>
</feature>
<dbReference type="FunFam" id="3.30.160.60:FF:001158">
    <property type="entry name" value="zinc finger protein 22"/>
    <property type="match status" value="1"/>
</dbReference>
<feature type="region of interest" description="Disordered" evidence="10">
    <location>
        <begin position="85"/>
        <end position="130"/>
    </location>
</feature>
<evidence type="ECO:0000256" key="6">
    <source>
        <dbReference type="ARBA" id="ARBA00022833"/>
    </source>
</evidence>
<evidence type="ECO:0000256" key="7">
    <source>
        <dbReference type="ARBA" id="ARBA00023125"/>
    </source>
</evidence>
<evidence type="ECO:0000256" key="3">
    <source>
        <dbReference type="ARBA" id="ARBA00022723"/>
    </source>
</evidence>
<keyword evidence="5 9" id="KW-0863">Zinc-finger</keyword>
<dbReference type="InterPro" id="IPR013087">
    <property type="entry name" value="Znf_C2H2_type"/>
</dbReference>
<feature type="compositionally biased region" description="Basic and acidic residues" evidence="10">
    <location>
        <begin position="85"/>
        <end position="94"/>
    </location>
</feature>
<evidence type="ECO:0000313" key="13">
    <source>
        <dbReference type="Proteomes" id="UP001557470"/>
    </source>
</evidence>
<feature type="domain" description="C2H2-type" evidence="11">
    <location>
        <begin position="250"/>
        <end position="277"/>
    </location>
</feature>
<feature type="domain" description="C2H2-type" evidence="11">
    <location>
        <begin position="222"/>
        <end position="249"/>
    </location>
</feature>
<dbReference type="EMBL" id="JAGEUA010000002">
    <property type="protein sequence ID" value="KAL1005405.1"/>
    <property type="molecule type" value="Genomic_DNA"/>
</dbReference>
<comment type="subcellular location">
    <subcellularLocation>
        <location evidence="1">Nucleus</location>
    </subcellularLocation>
</comment>
<reference evidence="12 13" key="1">
    <citation type="submission" date="2024-06" db="EMBL/GenBank/DDBJ databases">
        <authorList>
            <person name="Pan Q."/>
            <person name="Wen M."/>
            <person name="Jouanno E."/>
            <person name="Zahm M."/>
            <person name="Klopp C."/>
            <person name="Cabau C."/>
            <person name="Louis A."/>
            <person name="Berthelot C."/>
            <person name="Parey E."/>
            <person name="Roest Crollius H."/>
            <person name="Montfort J."/>
            <person name="Robinson-Rechavi M."/>
            <person name="Bouchez O."/>
            <person name="Lampietro C."/>
            <person name="Lopez Roques C."/>
            <person name="Donnadieu C."/>
            <person name="Postlethwait J."/>
            <person name="Bobe J."/>
            <person name="Verreycken H."/>
            <person name="Guiguen Y."/>
        </authorList>
    </citation>
    <scope>NUCLEOTIDE SEQUENCE [LARGE SCALE GENOMIC DNA]</scope>
    <source>
        <strain evidence="12">Up_M1</strain>
        <tissue evidence="12">Testis</tissue>
    </source>
</reference>
<evidence type="ECO:0000313" key="12">
    <source>
        <dbReference type="EMBL" id="KAL1005405.1"/>
    </source>
</evidence>
<feature type="domain" description="C2H2-type" evidence="11">
    <location>
        <begin position="278"/>
        <end position="302"/>
    </location>
</feature>
<dbReference type="Proteomes" id="UP001557470">
    <property type="component" value="Unassembled WGS sequence"/>
</dbReference>
<dbReference type="SMART" id="SM00355">
    <property type="entry name" value="ZnF_C2H2"/>
    <property type="match status" value="5"/>
</dbReference>
<dbReference type="Pfam" id="PF00096">
    <property type="entry name" value="zf-C2H2"/>
    <property type="match status" value="3"/>
</dbReference>
<dbReference type="GO" id="GO:0003677">
    <property type="term" value="F:DNA binding"/>
    <property type="evidence" value="ECO:0007669"/>
    <property type="project" value="UniProtKB-KW"/>
</dbReference>
<dbReference type="GO" id="GO:0008270">
    <property type="term" value="F:zinc ion binding"/>
    <property type="evidence" value="ECO:0007669"/>
    <property type="project" value="UniProtKB-KW"/>
</dbReference>
<accession>A0ABD0XQS6</accession>
<organism evidence="12 13">
    <name type="scientific">Umbra pygmaea</name>
    <name type="common">Eastern mudminnow</name>
    <dbReference type="NCBI Taxonomy" id="75934"/>
    <lineage>
        <taxon>Eukaryota</taxon>
        <taxon>Metazoa</taxon>
        <taxon>Chordata</taxon>
        <taxon>Craniata</taxon>
        <taxon>Vertebrata</taxon>
        <taxon>Euteleostomi</taxon>
        <taxon>Actinopterygii</taxon>
        <taxon>Neopterygii</taxon>
        <taxon>Teleostei</taxon>
        <taxon>Protacanthopterygii</taxon>
        <taxon>Esociformes</taxon>
        <taxon>Umbridae</taxon>
        <taxon>Umbra</taxon>
    </lineage>
</organism>
<evidence type="ECO:0000256" key="9">
    <source>
        <dbReference type="PROSITE-ProRule" id="PRU00042"/>
    </source>
</evidence>
<comment type="caution">
    <text evidence="12">The sequence shown here is derived from an EMBL/GenBank/DDBJ whole genome shotgun (WGS) entry which is preliminary data.</text>
</comment>
<evidence type="ECO:0000259" key="11">
    <source>
        <dbReference type="PROSITE" id="PS50157"/>
    </source>
</evidence>